<dbReference type="EMBL" id="CP000237">
    <property type="protein sequence ID" value="ABD45742.1"/>
    <property type="molecule type" value="Genomic_DNA"/>
</dbReference>
<organism evidence="1 2">
    <name type="scientific">Ehrlichia sennetsu (strain ATCC VR-367 / Miyayama)</name>
    <name type="common">Neorickettsia sennetsu</name>
    <dbReference type="NCBI Taxonomy" id="222891"/>
    <lineage>
        <taxon>Bacteria</taxon>
        <taxon>Pseudomonadati</taxon>
        <taxon>Pseudomonadota</taxon>
        <taxon>Alphaproteobacteria</taxon>
        <taxon>Rickettsiales</taxon>
        <taxon>Anaplasmataceae</taxon>
        <taxon>Ehrlichia</taxon>
    </lineage>
</organism>
<reference evidence="1 2" key="1">
    <citation type="journal article" date="2006" name="PLoS Genet.">
        <title>Comparative genomics of emerging human ehrlichiosis agents.</title>
        <authorList>
            <person name="Dunning Hotopp J.C."/>
            <person name="Lin M."/>
            <person name="Madupu R."/>
            <person name="Crabtree J."/>
            <person name="Angiuoli S.V."/>
            <person name="Eisen J.A."/>
            <person name="Seshadri R."/>
            <person name="Ren Q."/>
            <person name="Wu M."/>
            <person name="Utterback T.R."/>
            <person name="Smith S."/>
            <person name="Lewis M."/>
            <person name="Khouri H."/>
            <person name="Zhang C."/>
            <person name="Niu H."/>
            <person name="Lin Q."/>
            <person name="Ohashi N."/>
            <person name="Zhi N."/>
            <person name="Nelson W."/>
            <person name="Brinkac L.M."/>
            <person name="Dodson R.J."/>
            <person name="Rosovitz M.J."/>
            <person name="Sundaram J."/>
            <person name="Daugherty S.C."/>
            <person name="Davidsen T."/>
            <person name="Durkin A.S."/>
            <person name="Gwinn M."/>
            <person name="Haft D.H."/>
            <person name="Selengut J.D."/>
            <person name="Sullivan S.A."/>
            <person name="Zafar N."/>
            <person name="Zhou L."/>
            <person name="Benahmed F."/>
            <person name="Forberger H."/>
            <person name="Halpin R."/>
            <person name="Mulligan S."/>
            <person name="Robinson J."/>
            <person name="White O."/>
            <person name="Rikihisa Y."/>
            <person name="Tettelin H."/>
        </authorList>
    </citation>
    <scope>NUCLEOTIDE SEQUENCE [LARGE SCALE GENOMIC DNA]</scope>
    <source>
        <strain evidence="2">ATCC VR-367 / Miyayama</strain>
    </source>
</reference>
<keyword evidence="2" id="KW-1185">Reference proteome</keyword>
<dbReference type="HOGENOM" id="CLU_1089176_0_0_5"/>
<gene>
    <name evidence="1" type="ordered locus">NSE_0917</name>
</gene>
<dbReference type="KEGG" id="nse:NSE_0917"/>
<protein>
    <recommendedName>
        <fullName evidence="3">Outer membrane protein beta-barrel domain-containing protein</fullName>
    </recommendedName>
</protein>
<dbReference type="Proteomes" id="UP000001942">
    <property type="component" value="Chromosome"/>
</dbReference>
<name>Q2GCL5_EHRS3</name>
<evidence type="ECO:0008006" key="3">
    <source>
        <dbReference type="Google" id="ProtNLM"/>
    </source>
</evidence>
<dbReference type="STRING" id="222891.NSE_0917"/>
<sequence length="255" mass="27216">MRASKLRVYRLSGLLCLVLFFVLLNLMKKSFAASILLLQMFVQPSYADDSDSFSSDFSNASVALSYRSAFAGNQKSLSEYSTFNHGGNLGFYYQVPGIADIGVEVDVLNPKALFLDREKTAADMLASAVFYSGILKLQKKITLMDDLGLTGGIGIGPTYVTFGKPTSSDGKPFDKRTLSSKLSLTAVGDLSFSIALTEYVSGTVGYSLQYSPLGKISFEESSDKGKSATGDANAPALFAHAVKIGVSTTFGAFLA</sequence>
<evidence type="ECO:0000313" key="2">
    <source>
        <dbReference type="Proteomes" id="UP000001942"/>
    </source>
</evidence>
<accession>Q2GCL5</accession>
<dbReference type="AlphaFoldDB" id="Q2GCL5"/>
<proteinExistence type="predicted"/>
<evidence type="ECO:0000313" key="1">
    <source>
        <dbReference type="EMBL" id="ABD45742.1"/>
    </source>
</evidence>